<gene>
    <name evidence="1" type="ORF">ODE01S_06560</name>
</gene>
<dbReference type="InterPro" id="IPR036520">
    <property type="entry name" value="UPF0759_sf"/>
</dbReference>
<protein>
    <recommendedName>
        <fullName evidence="3">Histidine kinase</fullName>
    </recommendedName>
</protein>
<dbReference type="Proteomes" id="UP000321827">
    <property type="component" value="Unassembled WGS sequence"/>
</dbReference>
<dbReference type="Gene3D" id="3.20.20.410">
    <property type="entry name" value="Protein of unknown function UPF0759"/>
    <property type="match status" value="1"/>
</dbReference>
<dbReference type="SUPFAM" id="SSF117396">
    <property type="entry name" value="TM1631-like"/>
    <property type="match status" value="1"/>
</dbReference>
<organism evidence="1 2">
    <name type="scientific">Oceanithermus desulfurans NBRC 100063</name>
    <dbReference type="NCBI Taxonomy" id="1227550"/>
    <lineage>
        <taxon>Bacteria</taxon>
        <taxon>Thermotogati</taxon>
        <taxon>Deinococcota</taxon>
        <taxon>Deinococci</taxon>
        <taxon>Thermales</taxon>
        <taxon>Thermaceae</taxon>
        <taxon>Oceanithermus</taxon>
    </lineage>
</organism>
<dbReference type="PANTHER" id="PTHR30348">
    <property type="entry name" value="UNCHARACTERIZED PROTEIN YECE"/>
    <property type="match status" value="1"/>
</dbReference>
<proteinExistence type="predicted"/>
<evidence type="ECO:0000313" key="2">
    <source>
        <dbReference type="Proteomes" id="UP000321827"/>
    </source>
</evidence>
<name>A0A511RJU4_9DEIN</name>
<evidence type="ECO:0000313" key="1">
    <source>
        <dbReference type="EMBL" id="GEM89222.1"/>
    </source>
</evidence>
<reference evidence="1 2" key="1">
    <citation type="submission" date="2019-07" db="EMBL/GenBank/DDBJ databases">
        <title>Whole genome shotgun sequence of Oceanithermus desulfurans NBRC 100063.</title>
        <authorList>
            <person name="Hosoyama A."/>
            <person name="Uohara A."/>
            <person name="Ohji S."/>
            <person name="Ichikawa N."/>
        </authorList>
    </citation>
    <scope>NUCLEOTIDE SEQUENCE [LARGE SCALE GENOMIC DNA]</scope>
    <source>
        <strain evidence="1 2">NBRC 100063</strain>
    </source>
</reference>
<evidence type="ECO:0008006" key="3">
    <source>
        <dbReference type="Google" id="ProtNLM"/>
    </source>
</evidence>
<dbReference type="EMBL" id="BJXN01000003">
    <property type="protein sequence ID" value="GEM89222.1"/>
    <property type="molecule type" value="Genomic_DNA"/>
</dbReference>
<accession>A0A511RJU4</accession>
<dbReference type="Pfam" id="PF01904">
    <property type="entry name" value="DUF72"/>
    <property type="match status" value="1"/>
</dbReference>
<sequence>MELYLGTGGFSYPYWKGIFYPPGLKPRDYLWHYARHFNAVEVNASFYHVPAAKTFAGMLERSDGRVRFAVKVHRSVTHARDATDELYARLFEATRPLAEAGVLGPFVAQFPYAFHRTPANRRYLLEVARRFEGRRLAVELRHASWAREPVWDAFRELGLVWVSADYPPLSGLPQSGLVVTAPVAYLRLMGRNAAKWWDHQEREERYDYLYAPEELRPYARGLAAHAGELQEAWVIFHNTPRGQALANLGGFKDLLAEQGLVAPIEPPRPG</sequence>
<dbReference type="AlphaFoldDB" id="A0A511RJU4"/>
<comment type="caution">
    <text evidence="1">The sequence shown here is derived from an EMBL/GenBank/DDBJ whole genome shotgun (WGS) entry which is preliminary data.</text>
</comment>
<dbReference type="RefSeq" id="WP_147145788.1">
    <property type="nucleotide sequence ID" value="NZ_BJXN01000003.1"/>
</dbReference>
<dbReference type="InterPro" id="IPR002763">
    <property type="entry name" value="DUF72"/>
</dbReference>
<dbReference type="PANTHER" id="PTHR30348:SF13">
    <property type="entry name" value="UPF0759 PROTEIN YUNF"/>
    <property type="match status" value="1"/>
</dbReference>
<dbReference type="OrthoDB" id="9780310at2"/>